<dbReference type="Proteomes" id="UP000706039">
    <property type="component" value="Unassembled WGS sequence"/>
</dbReference>
<sequence>MQTDNIILDFFAWWNTAMAGSDPLRAEGFAPFFHEDGRLIVNGNLRATGPAELAVHYQAIADRLDLVEMILPVEQAFATQDHAFVHCRTRARSGDGESAEEAMAYALVDGGRMRLLRVVSLSV</sequence>
<gene>
    <name evidence="1" type="ORF">K7G82_22035</name>
</gene>
<accession>A0ABS7PYF3</accession>
<keyword evidence="2" id="KW-1185">Reference proteome</keyword>
<dbReference type="SUPFAM" id="SSF54427">
    <property type="entry name" value="NTF2-like"/>
    <property type="match status" value="1"/>
</dbReference>
<dbReference type="InterPro" id="IPR032710">
    <property type="entry name" value="NTF2-like_dom_sf"/>
</dbReference>
<evidence type="ECO:0008006" key="3">
    <source>
        <dbReference type="Google" id="ProtNLM"/>
    </source>
</evidence>
<comment type="caution">
    <text evidence="1">The sequence shown here is derived from an EMBL/GenBank/DDBJ whole genome shotgun (WGS) entry which is preliminary data.</text>
</comment>
<protein>
    <recommendedName>
        <fullName evidence="3">Nuclear transport factor 2 family protein</fullName>
    </recommendedName>
</protein>
<evidence type="ECO:0000313" key="1">
    <source>
        <dbReference type="EMBL" id="MBY8824999.1"/>
    </source>
</evidence>
<dbReference type="Gene3D" id="3.10.450.50">
    <property type="match status" value="1"/>
</dbReference>
<dbReference type="EMBL" id="JAINVV010000011">
    <property type="protein sequence ID" value="MBY8824999.1"/>
    <property type="molecule type" value="Genomic_DNA"/>
</dbReference>
<organism evidence="1 2">
    <name type="scientific">Sphingomonas colocasiae</name>
    <dbReference type="NCBI Taxonomy" id="1848973"/>
    <lineage>
        <taxon>Bacteria</taxon>
        <taxon>Pseudomonadati</taxon>
        <taxon>Pseudomonadota</taxon>
        <taxon>Alphaproteobacteria</taxon>
        <taxon>Sphingomonadales</taxon>
        <taxon>Sphingomonadaceae</taxon>
        <taxon>Sphingomonas</taxon>
    </lineage>
</organism>
<reference evidence="1 2" key="1">
    <citation type="submission" date="2021-08" db="EMBL/GenBank/DDBJ databases">
        <authorList>
            <person name="Tuo L."/>
        </authorList>
    </citation>
    <scope>NUCLEOTIDE SEQUENCE [LARGE SCALE GENOMIC DNA]</scope>
    <source>
        <strain evidence="1 2">JCM 31229</strain>
    </source>
</reference>
<evidence type="ECO:0000313" key="2">
    <source>
        <dbReference type="Proteomes" id="UP000706039"/>
    </source>
</evidence>
<dbReference type="RefSeq" id="WP_222992107.1">
    <property type="nucleotide sequence ID" value="NZ_JAINVV010000011.1"/>
</dbReference>
<proteinExistence type="predicted"/>
<name>A0ABS7PYF3_9SPHN</name>